<evidence type="ECO:0000256" key="4">
    <source>
        <dbReference type="ARBA" id="ARBA00008236"/>
    </source>
</evidence>
<dbReference type="InterPro" id="IPR052170">
    <property type="entry name" value="M29_Exopeptidase"/>
</dbReference>
<comment type="cofactor">
    <cofactor evidence="2">
        <name>Mg(2+)</name>
        <dbReference type="ChEBI" id="CHEBI:18420"/>
    </cofactor>
</comment>
<protein>
    <submittedName>
        <fullName evidence="10">Aminopeptidase</fullName>
    </submittedName>
</protein>
<dbReference type="GO" id="GO:0004177">
    <property type="term" value="F:aminopeptidase activity"/>
    <property type="evidence" value="ECO:0007669"/>
    <property type="project" value="UniProtKB-KW"/>
</dbReference>
<proteinExistence type="inferred from homology"/>
<dbReference type="Proteomes" id="UP000184404">
    <property type="component" value="Unassembled WGS sequence"/>
</dbReference>
<reference evidence="10 11" key="1">
    <citation type="submission" date="2016-11" db="EMBL/GenBank/DDBJ databases">
        <authorList>
            <person name="Jaros S."/>
            <person name="Januszkiewicz K."/>
            <person name="Wedrychowicz H."/>
        </authorList>
    </citation>
    <scope>NUCLEOTIDE SEQUENCE [LARGE SCALE GENOMIC DNA]</scope>
    <source>
        <strain evidence="10 11">DSM 10502</strain>
    </source>
</reference>
<organism evidence="10 11">
    <name type="scientific">Schwartzia succinivorans DSM 10502</name>
    <dbReference type="NCBI Taxonomy" id="1123243"/>
    <lineage>
        <taxon>Bacteria</taxon>
        <taxon>Bacillati</taxon>
        <taxon>Bacillota</taxon>
        <taxon>Negativicutes</taxon>
        <taxon>Selenomonadales</taxon>
        <taxon>Selenomonadaceae</taxon>
        <taxon>Schwartzia</taxon>
    </lineage>
</organism>
<sequence length="412" mass="45632">MMNESMLNEYARLIVRVGVNLQKGQPAVINAPIECADFARRIAREAFEAGAKDAVIQWGDEKFAQLRFMKAPSEAFDTFPAWRKKFCDDMAADDAVFISIHAENPEIFKDVEPDRLQRSQKAAGEALLEYRARLMSNKNAWCVVALPTEDWAKKVFPEKSSEDAVKALWDAIFSTVRIDGSGDAVQKWEQHTSFLAKAAEFMNRNAFKALHYTNALGTDLVVGLPEGHIWAGGSEDTQSGTPFVANMPTEEIYTLPDREHVDGVVFATKPLVFNGNLIEGMRLTFKGGKVTDFDAEKGKEILEELLTTDEGSVRLGECALVPFDSPISNSGILFYNTLFDENAACHLALGKAYPTCLEGGADMNSIELLQHGVNDSILHEDFMIGSKDLNITGITKDGREIPVFRNGNFVDF</sequence>
<evidence type="ECO:0000256" key="9">
    <source>
        <dbReference type="ARBA" id="ARBA00023049"/>
    </source>
</evidence>
<dbReference type="STRING" id="1123243.SAMN02745190_02152"/>
<comment type="cofactor">
    <cofactor evidence="1">
        <name>Co(2+)</name>
        <dbReference type="ChEBI" id="CHEBI:48828"/>
    </cofactor>
</comment>
<keyword evidence="11" id="KW-1185">Reference proteome</keyword>
<keyword evidence="9" id="KW-0482">Metalloprotease</keyword>
<evidence type="ECO:0000256" key="8">
    <source>
        <dbReference type="ARBA" id="ARBA00022801"/>
    </source>
</evidence>
<evidence type="ECO:0000256" key="3">
    <source>
        <dbReference type="ARBA" id="ARBA00001947"/>
    </source>
</evidence>
<accession>A0A1M4ZXD3</accession>
<comment type="cofactor">
    <cofactor evidence="3">
        <name>Zn(2+)</name>
        <dbReference type="ChEBI" id="CHEBI:29105"/>
    </cofactor>
</comment>
<dbReference type="Gene3D" id="3.40.1830.10">
    <property type="entry name" value="Thermophilic metalloprotease (M29)"/>
    <property type="match status" value="1"/>
</dbReference>
<keyword evidence="7" id="KW-0479">Metal-binding</keyword>
<dbReference type="GO" id="GO:0046872">
    <property type="term" value="F:metal ion binding"/>
    <property type="evidence" value="ECO:0007669"/>
    <property type="project" value="UniProtKB-KW"/>
</dbReference>
<name>A0A1M4ZXD3_9FIRM</name>
<dbReference type="GO" id="GO:0006508">
    <property type="term" value="P:proteolysis"/>
    <property type="evidence" value="ECO:0007669"/>
    <property type="project" value="UniProtKB-KW"/>
</dbReference>
<keyword evidence="8" id="KW-0378">Hydrolase</keyword>
<evidence type="ECO:0000256" key="5">
    <source>
        <dbReference type="ARBA" id="ARBA00022438"/>
    </source>
</evidence>
<keyword evidence="5 10" id="KW-0031">Aminopeptidase</keyword>
<gene>
    <name evidence="10" type="ORF">SAMN02745190_02152</name>
</gene>
<comment type="similarity">
    <text evidence="4">Belongs to the peptidase M29 family.</text>
</comment>
<evidence type="ECO:0000313" key="11">
    <source>
        <dbReference type="Proteomes" id="UP000184404"/>
    </source>
</evidence>
<dbReference type="InterPro" id="IPR000787">
    <property type="entry name" value="Peptidase_M29"/>
</dbReference>
<dbReference type="EMBL" id="FQUG01000009">
    <property type="protein sequence ID" value="SHF22645.1"/>
    <property type="molecule type" value="Genomic_DNA"/>
</dbReference>
<evidence type="ECO:0000256" key="6">
    <source>
        <dbReference type="ARBA" id="ARBA00022670"/>
    </source>
</evidence>
<keyword evidence="6" id="KW-0645">Protease</keyword>
<dbReference type="PANTHER" id="PTHR34448">
    <property type="entry name" value="AMINOPEPTIDASE"/>
    <property type="match status" value="1"/>
</dbReference>
<dbReference type="InterPro" id="IPR035097">
    <property type="entry name" value="M29_N-terminal"/>
</dbReference>
<evidence type="ECO:0000313" key="10">
    <source>
        <dbReference type="EMBL" id="SHF22645.1"/>
    </source>
</evidence>
<dbReference type="Pfam" id="PF02073">
    <property type="entry name" value="Peptidase_M29"/>
    <property type="match status" value="1"/>
</dbReference>
<dbReference type="GO" id="GO:0008237">
    <property type="term" value="F:metallopeptidase activity"/>
    <property type="evidence" value="ECO:0007669"/>
    <property type="project" value="UniProtKB-KW"/>
</dbReference>
<evidence type="ECO:0000256" key="1">
    <source>
        <dbReference type="ARBA" id="ARBA00001941"/>
    </source>
</evidence>
<evidence type="ECO:0000256" key="7">
    <source>
        <dbReference type="ARBA" id="ARBA00022723"/>
    </source>
</evidence>
<dbReference type="PANTHER" id="PTHR34448:SF3">
    <property type="entry name" value="AMINOPEPTIDASE AMPS"/>
    <property type="match status" value="1"/>
</dbReference>
<dbReference type="AlphaFoldDB" id="A0A1M4ZXD3"/>
<dbReference type="PRINTS" id="PR00919">
    <property type="entry name" value="THERMOPTASE"/>
</dbReference>
<evidence type="ECO:0000256" key="2">
    <source>
        <dbReference type="ARBA" id="ARBA00001946"/>
    </source>
</evidence>
<dbReference type="SUPFAM" id="SSF144052">
    <property type="entry name" value="Thermophilic metalloprotease-like"/>
    <property type="match status" value="1"/>
</dbReference>